<gene>
    <name evidence="1" type="ORF">PQJ73_16660</name>
</gene>
<evidence type="ECO:0000313" key="2">
    <source>
        <dbReference type="Proteomes" id="UP001165652"/>
    </source>
</evidence>
<dbReference type="EMBL" id="JAQQLI010000026">
    <property type="protein sequence ID" value="MDC7787324.1"/>
    <property type="molecule type" value="Genomic_DNA"/>
</dbReference>
<reference evidence="1" key="1">
    <citation type="journal article" date="2023" name="Microbiol Resour">
        <title>Genome Sequences of Rhodoplanes serenus and Two Thermotolerant Strains, Rhodoplanes tepidamans and 'Rhodoplanes cryptolactis,' Further Refine the Genus.</title>
        <authorList>
            <person name="Rayyan A.A."/>
            <person name="Kyndt J.A."/>
        </authorList>
    </citation>
    <scope>NUCLEOTIDE SEQUENCE</scope>
    <source>
        <strain evidence="1">DSM 9987</strain>
    </source>
</reference>
<reference evidence="1" key="2">
    <citation type="submission" date="2023-02" db="EMBL/GenBank/DDBJ databases">
        <authorList>
            <person name="Rayyan A."/>
            <person name="Meyer T."/>
            <person name="Kyndt J.A."/>
        </authorList>
    </citation>
    <scope>NUCLEOTIDE SEQUENCE</scope>
    <source>
        <strain evidence="1">DSM 9987</strain>
    </source>
</reference>
<accession>A0ABT5JDH0</accession>
<proteinExistence type="predicted"/>
<keyword evidence="2" id="KW-1185">Reference proteome</keyword>
<sequence length="127" mass="13593">MIGTLIAFVGVIGASGPALGADLVQIVRSIRDAERTVRAGIATHDREALAAPRRALLANHAAIIAATKPGELGRIFCGVATQTLLNMIYDIDLPPDRVRAALLADDREYRRQMADCERSVRSSAGTR</sequence>
<protein>
    <submittedName>
        <fullName evidence="1">Uncharacterized protein</fullName>
    </submittedName>
</protein>
<comment type="caution">
    <text evidence="1">The sequence shown here is derived from an EMBL/GenBank/DDBJ whole genome shotgun (WGS) entry which is preliminary data.</text>
</comment>
<dbReference type="Proteomes" id="UP001165652">
    <property type="component" value="Unassembled WGS sequence"/>
</dbReference>
<dbReference type="RefSeq" id="WP_272778164.1">
    <property type="nucleotide sequence ID" value="NZ_JAQQLI010000026.1"/>
</dbReference>
<organism evidence="1 2">
    <name type="scientific">Rhodoplanes tepidamans</name>
    <name type="common">Rhodoplanes cryptolactis</name>
    <dbReference type="NCBI Taxonomy" id="200616"/>
    <lineage>
        <taxon>Bacteria</taxon>
        <taxon>Pseudomonadati</taxon>
        <taxon>Pseudomonadota</taxon>
        <taxon>Alphaproteobacteria</taxon>
        <taxon>Hyphomicrobiales</taxon>
        <taxon>Nitrobacteraceae</taxon>
        <taxon>Rhodoplanes</taxon>
    </lineage>
</organism>
<name>A0ABT5JDH0_RHOTP</name>
<evidence type="ECO:0000313" key="1">
    <source>
        <dbReference type="EMBL" id="MDC7787324.1"/>
    </source>
</evidence>